<dbReference type="Gene3D" id="3.30.70.20">
    <property type="match status" value="1"/>
</dbReference>
<feature type="region of interest" description="Disordered" evidence="5">
    <location>
        <begin position="218"/>
        <end position="250"/>
    </location>
</feature>
<dbReference type="InterPro" id="IPR017896">
    <property type="entry name" value="4Fe4S_Fe-S-bd"/>
</dbReference>
<name>A0A3B1DNZ5_9ZZZZ</name>
<evidence type="ECO:0000256" key="2">
    <source>
        <dbReference type="ARBA" id="ARBA00022723"/>
    </source>
</evidence>
<dbReference type="GO" id="GO:0046872">
    <property type="term" value="F:metal ion binding"/>
    <property type="evidence" value="ECO:0007669"/>
    <property type="project" value="UniProtKB-KW"/>
</dbReference>
<dbReference type="SUPFAM" id="SSF54862">
    <property type="entry name" value="4Fe-4S ferredoxins"/>
    <property type="match status" value="1"/>
</dbReference>
<accession>A0A3B1DNZ5</accession>
<feature type="non-terminal residue" evidence="7">
    <location>
        <position position="1"/>
    </location>
</feature>
<evidence type="ECO:0000313" key="7">
    <source>
        <dbReference type="EMBL" id="VAX38583.1"/>
    </source>
</evidence>
<feature type="region of interest" description="Disordered" evidence="5">
    <location>
        <begin position="66"/>
        <end position="90"/>
    </location>
</feature>
<feature type="domain" description="4Fe-4S ferredoxin-type" evidence="6">
    <location>
        <begin position="136"/>
        <end position="167"/>
    </location>
</feature>
<evidence type="ECO:0000256" key="3">
    <source>
        <dbReference type="ARBA" id="ARBA00023004"/>
    </source>
</evidence>
<dbReference type="PROSITE" id="PS51379">
    <property type="entry name" value="4FE4S_FER_2"/>
    <property type="match status" value="2"/>
</dbReference>
<dbReference type="EMBL" id="UOGL01000225">
    <property type="protein sequence ID" value="VAX38583.1"/>
    <property type="molecule type" value="Genomic_DNA"/>
</dbReference>
<keyword evidence="1" id="KW-0004">4Fe-4S</keyword>
<reference evidence="7" key="1">
    <citation type="submission" date="2018-06" db="EMBL/GenBank/DDBJ databases">
        <authorList>
            <person name="Zhirakovskaya E."/>
        </authorList>
    </citation>
    <scope>NUCLEOTIDE SEQUENCE</scope>
</reference>
<keyword evidence="2" id="KW-0479">Metal-binding</keyword>
<feature type="domain" description="4Fe-4S ferredoxin-type" evidence="6">
    <location>
        <begin position="106"/>
        <end position="135"/>
    </location>
</feature>
<keyword evidence="4" id="KW-0411">Iron-sulfur</keyword>
<keyword evidence="3" id="KW-0408">Iron</keyword>
<organism evidence="7">
    <name type="scientific">hydrothermal vent metagenome</name>
    <dbReference type="NCBI Taxonomy" id="652676"/>
    <lineage>
        <taxon>unclassified sequences</taxon>
        <taxon>metagenomes</taxon>
        <taxon>ecological metagenomes</taxon>
    </lineage>
</organism>
<protein>
    <submittedName>
        <fullName evidence="7">Putative Fe-S containing oxidoreductase( EC:1.-)</fullName>
    </submittedName>
</protein>
<dbReference type="GO" id="GO:0051539">
    <property type="term" value="F:4 iron, 4 sulfur cluster binding"/>
    <property type="evidence" value="ECO:0007669"/>
    <property type="project" value="UniProtKB-KW"/>
</dbReference>
<feature type="compositionally biased region" description="Acidic residues" evidence="5">
    <location>
        <begin position="234"/>
        <end position="250"/>
    </location>
</feature>
<proteinExistence type="predicted"/>
<evidence type="ECO:0000256" key="5">
    <source>
        <dbReference type="SAM" id="MobiDB-lite"/>
    </source>
</evidence>
<dbReference type="AlphaFoldDB" id="A0A3B1DNZ5"/>
<evidence type="ECO:0000256" key="1">
    <source>
        <dbReference type="ARBA" id="ARBA00022485"/>
    </source>
</evidence>
<feature type="compositionally biased region" description="Polar residues" evidence="5">
    <location>
        <begin position="66"/>
        <end position="77"/>
    </location>
</feature>
<dbReference type="PANTHER" id="PTHR43687">
    <property type="entry name" value="ADENYLYLSULFATE REDUCTASE, BETA SUBUNIT"/>
    <property type="match status" value="1"/>
</dbReference>
<evidence type="ECO:0000256" key="4">
    <source>
        <dbReference type="ARBA" id="ARBA00023014"/>
    </source>
</evidence>
<dbReference type="PANTHER" id="PTHR43687:SF1">
    <property type="entry name" value="FERREDOXIN III"/>
    <property type="match status" value="1"/>
</dbReference>
<sequence length="250" mass="27493">SEEVSSNESDLSVNPDIVSSRHVPNRRIYSIDMRVSADHQDYLEEIDRIVAENSVQTFDLMSFGNGSVTNGQPQNGTPPEKTQGEKTEEENKIIAIDPAEAVKRRWYPVIDYSRCTNCMECIDFCLFGVYGIDQLDTILVEEQESCKKGCPACSRVCPENAILFPGHKTPAIAGAEGDVAGLKIDLSKLFGGGETDSLETAILERDRELAADGREAVGATVGIPKRQTDKQSTENDELDDLMDELDAMEL</sequence>
<gene>
    <name evidence="7" type="ORF">MNBD_PLANCTO02-2039</name>
</gene>
<evidence type="ECO:0000259" key="6">
    <source>
        <dbReference type="PROSITE" id="PS51379"/>
    </source>
</evidence>
<dbReference type="InterPro" id="IPR050572">
    <property type="entry name" value="Fe-S_Ferredoxin"/>
</dbReference>